<dbReference type="Proteomes" id="UP000316304">
    <property type="component" value="Unassembled WGS sequence"/>
</dbReference>
<sequence>MESRGSRIDSLDNLAEFLEKQRGYGPENVPGQSHSQGRDCTVFCAISVSDTVGIWATLLLVSATFIRPPSALNAPYLTRARHVVATLPSPSLNSATSCASTILSLLHSPAYSFLF</sequence>
<accession>A0A5C6BY11</accession>
<dbReference type="AlphaFoldDB" id="A0A5C6BY11"/>
<name>A0A5C6BY11_9BACT</name>
<reference evidence="1 2" key="1">
    <citation type="submission" date="2019-02" db="EMBL/GenBank/DDBJ databases">
        <title>Deep-cultivation of Planctomycetes and their phenomic and genomic characterization uncovers novel biology.</title>
        <authorList>
            <person name="Wiegand S."/>
            <person name="Jogler M."/>
            <person name="Boedeker C."/>
            <person name="Pinto D."/>
            <person name="Vollmers J."/>
            <person name="Rivas-Marin E."/>
            <person name="Kohn T."/>
            <person name="Peeters S.H."/>
            <person name="Heuer A."/>
            <person name="Rast P."/>
            <person name="Oberbeckmann S."/>
            <person name="Bunk B."/>
            <person name="Jeske O."/>
            <person name="Meyerdierks A."/>
            <person name="Storesund J.E."/>
            <person name="Kallscheuer N."/>
            <person name="Luecker S."/>
            <person name="Lage O.M."/>
            <person name="Pohl T."/>
            <person name="Merkel B.J."/>
            <person name="Hornburger P."/>
            <person name="Mueller R.-W."/>
            <person name="Bruemmer F."/>
            <person name="Labrenz M."/>
            <person name="Spormann A.M."/>
            <person name="Op Den Camp H."/>
            <person name="Overmann J."/>
            <person name="Amann R."/>
            <person name="Jetten M.S.M."/>
            <person name="Mascher T."/>
            <person name="Medema M.H."/>
            <person name="Devos D.P."/>
            <person name="Kaster A.-K."/>
            <person name="Ovreas L."/>
            <person name="Rohde M."/>
            <person name="Galperin M.Y."/>
            <person name="Jogler C."/>
        </authorList>
    </citation>
    <scope>NUCLEOTIDE SEQUENCE [LARGE SCALE GENOMIC DNA]</scope>
    <source>
        <strain evidence="1 2">Pla52o</strain>
    </source>
</reference>
<evidence type="ECO:0000313" key="1">
    <source>
        <dbReference type="EMBL" id="TWU17193.1"/>
    </source>
</evidence>
<proteinExistence type="predicted"/>
<gene>
    <name evidence="1" type="ORF">Pla52o_53680</name>
</gene>
<comment type="caution">
    <text evidence="1">The sequence shown here is derived from an EMBL/GenBank/DDBJ whole genome shotgun (WGS) entry which is preliminary data.</text>
</comment>
<evidence type="ECO:0000313" key="2">
    <source>
        <dbReference type="Proteomes" id="UP000316304"/>
    </source>
</evidence>
<keyword evidence="2" id="KW-1185">Reference proteome</keyword>
<dbReference type="EMBL" id="SJPT01000014">
    <property type="protein sequence ID" value="TWU17193.1"/>
    <property type="molecule type" value="Genomic_DNA"/>
</dbReference>
<protein>
    <submittedName>
        <fullName evidence="1">Uncharacterized protein</fullName>
    </submittedName>
</protein>
<organism evidence="1 2">
    <name type="scientific">Novipirellula galeiformis</name>
    <dbReference type="NCBI Taxonomy" id="2528004"/>
    <lineage>
        <taxon>Bacteria</taxon>
        <taxon>Pseudomonadati</taxon>
        <taxon>Planctomycetota</taxon>
        <taxon>Planctomycetia</taxon>
        <taxon>Pirellulales</taxon>
        <taxon>Pirellulaceae</taxon>
        <taxon>Novipirellula</taxon>
    </lineage>
</organism>